<sequence length="242" mass="27616">MTASFALKLDDFEGPLDLLLQLIEKRKLHISKVNIAAVTDDYIAYLSQFEHLPKHETADFLVVASTLMLIKSSSLLPNLNLTTEEETDAAELERRLKLYQYIQEVAQKLKNIYGQNSLYFREPNKNIVPVFVTTPEITTPNLLMAVKTVLQSLPKLELTPQVIVKKIRSLQETIDDLASRIQRAISLKFSEFAPRDKAEKVNVIVSFLGMLELVKQGMIEVEQHTHYADIDMQSTRPGMPRY</sequence>
<dbReference type="InterPro" id="IPR023093">
    <property type="entry name" value="ScpA-like_C"/>
</dbReference>
<reference evidence="2 3" key="1">
    <citation type="journal article" date="2016" name="Nat. Commun.">
        <title>Thousands of microbial genomes shed light on interconnected biogeochemical processes in an aquifer system.</title>
        <authorList>
            <person name="Anantharaman K."/>
            <person name="Brown C.T."/>
            <person name="Hug L.A."/>
            <person name="Sharon I."/>
            <person name="Castelle C.J."/>
            <person name="Probst A.J."/>
            <person name="Thomas B.C."/>
            <person name="Singh A."/>
            <person name="Wilkins M.J."/>
            <person name="Karaoz U."/>
            <person name="Brodie E.L."/>
            <person name="Williams K.H."/>
            <person name="Hubbard S.S."/>
            <person name="Banfield J.F."/>
        </authorList>
    </citation>
    <scope>NUCLEOTIDE SEQUENCE [LARGE SCALE GENOMIC DNA]</scope>
</reference>
<evidence type="ECO:0000313" key="3">
    <source>
        <dbReference type="Proteomes" id="UP000177043"/>
    </source>
</evidence>
<dbReference type="PANTHER" id="PTHR33969:SF2">
    <property type="entry name" value="SEGREGATION AND CONDENSATION PROTEIN A"/>
    <property type="match status" value="1"/>
</dbReference>
<gene>
    <name evidence="2" type="ORF">A2571_02625</name>
</gene>
<dbReference type="Gene3D" id="1.10.10.580">
    <property type="entry name" value="Structural maintenance of chromosome 1. Chain E"/>
    <property type="match status" value="1"/>
</dbReference>
<proteinExistence type="predicted"/>
<dbReference type="EMBL" id="MHTJ01000003">
    <property type="protein sequence ID" value="OHA58639.1"/>
    <property type="molecule type" value="Genomic_DNA"/>
</dbReference>
<dbReference type="Gene3D" id="6.10.250.2410">
    <property type="match status" value="1"/>
</dbReference>
<dbReference type="Proteomes" id="UP000177043">
    <property type="component" value="Unassembled WGS sequence"/>
</dbReference>
<comment type="caution">
    <text evidence="2">The sequence shown here is derived from an EMBL/GenBank/DDBJ whole genome shotgun (WGS) entry which is preliminary data.</text>
</comment>
<dbReference type="AlphaFoldDB" id="A0A1G2QEY7"/>
<name>A0A1G2QEY7_9BACT</name>
<dbReference type="InterPro" id="IPR003768">
    <property type="entry name" value="ScpA"/>
</dbReference>
<dbReference type="PANTHER" id="PTHR33969">
    <property type="entry name" value="SEGREGATION AND CONDENSATION PROTEIN A"/>
    <property type="match status" value="1"/>
</dbReference>
<evidence type="ECO:0000313" key="2">
    <source>
        <dbReference type="EMBL" id="OHA58639.1"/>
    </source>
</evidence>
<dbReference type="STRING" id="1802438.A2571_02625"/>
<evidence type="ECO:0000256" key="1">
    <source>
        <dbReference type="ARBA" id="ARBA00044777"/>
    </source>
</evidence>
<accession>A0A1G2QEY7</accession>
<organism evidence="2 3">
    <name type="scientific">Candidatus Vogelbacteria bacterium RIFOXYD1_FULL_44_32</name>
    <dbReference type="NCBI Taxonomy" id="1802438"/>
    <lineage>
        <taxon>Bacteria</taxon>
        <taxon>Candidatus Vogeliibacteriota</taxon>
    </lineage>
</organism>
<dbReference type="Pfam" id="PF02616">
    <property type="entry name" value="SMC_ScpA"/>
    <property type="match status" value="1"/>
</dbReference>
<protein>
    <recommendedName>
        <fullName evidence="1">Segregation and condensation protein A</fullName>
    </recommendedName>
</protein>